<evidence type="ECO:0000313" key="1">
    <source>
        <dbReference type="EMBL" id="KAF2598826.1"/>
    </source>
</evidence>
<dbReference type="Proteomes" id="UP000712281">
    <property type="component" value="Unassembled WGS sequence"/>
</dbReference>
<proteinExistence type="predicted"/>
<reference evidence="1" key="1">
    <citation type="submission" date="2019-12" db="EMBL/GenBank/DDBJ databases">
        <title>Genome sequencing and annotation of Brassica cretica.</title>
        <authorList>
            <person name="Studholme D.J."/>
            <person name="Sarris P.F."/>
        </authorList>
    </citation>
    <scope>NUCLEOTIDE SEQUENCE</scope>
    <source>
        <strain evidence="1">PFS-001/15</strain>
        <tissue evidence="1">Leaf</tissue>
    </source>
</reference>
<sequence>MMILEPFECKVAQTLQMFSYFEVNQHPVAEVMHVLLKSGGHTQFLTRTRRAKTRLQADHTQGDLDHQIIPWCVRTCLSLAKSLRLDSKSAKSRGSVSQHQINPILHNIKREHDLMGGIERMQPVTRSALRLDRIIHRLGPMVSGHTTDLSLLFIERGTGNYLGNRLQGIGRNGATCPLHLFAQNRPKTVHNHPPVPLAVSSIENYLLGLCPSLNSNLDAHGPIVPHELPAQPSNCSAPTTLFWTGTLRQAEMSCPQLSELVHQLQ</sequence>
<accession>A0A8S9L046</accession>
<dbReference type="AlphaFoldDB" id="A0A8S9L046"/>
<gene>
    <name evidence="1" type="ORF">F2Q68_00010375</name>
</gene>
<name>A0A8S9L046_BRACR</name>
<protein>
    <submittedName>
        <fullName evidence="1">Uncharacterized protein</fullName>
    </submittedName>
</protein>
<evidence type="ECO:0000313" key="2">
    <source>
        <dbReference type="Proteomes" id="UP000712281"/>
    </source>
</evidence>
<organism evidence="1 2">
    <name type="scientific">Brassica cretica</name>
    <name type="common">Mustard</name>
    <dbReference type="NCBI Taxonomy" id="69181"/>
    <lineage>
        <taxon>Eukaryota</taxon>
        <taxon>Viridiplantae</taxon>
        <taxon>Streptophyta</taxon>
        <taxon>Embryophyta</taxon>
        <taxon>Tracheophyta</taxon>
        <taxon>Spermatophyta</taxon>
        <taxon>Magnoliopsida</taxon>
        <taxon>eudicotyledons</taxon>
        <taxon>Gunneridae</taxon>
        <taxon>Pentapetalae</taxon>
        <taxon>rosids</taxon>
        <taxon>malvids</taxon>
        <taxon>Brassicales</taxon>
        <taxon>Brassicaceae</taxon>
        <taxon>Brassiceae</taxon>
        <taxon>Brassica</taxon>
    </lineage>
</organism>
<dbReference type="EMBL" id="QGKW02000717">
    <property type="protein sequence ID" value="KAF2598826.1"/>
    <property type="molecule type" value="Genomic_DNA"/>
</dbReference>
<comment type="caution">
    <text evidence="1">The sequence shown here is derived from an EMBL/GenBank/DDBJ whole genome shotgun (WGS) entry which is preliminary data.</text>
</comment>